<sequence>MSNVSVLLAQEKALSKQEQEELLSQLEAFVVLGSQAKQITKEVKEMRFSKGRVCCHCNGTDSHKSYIQFSADIGLEYKQIRRGRHKEDIYHIQHINSLHSNLKGWMRRFNGVATKYLSNYMKWYKWMGTFSSEKEIIRTKNLLVHSNIPHKYTRVKEFKNIVPNFV</sequence>
<dbReference type="AlphaFoldDB" id="A0A1S8MGZ7"/>
<protein>
    <submittedName>
        <fullName evidence="1">Uncharacterized protein</fullName>
    </submittedName>
</protein>
<dbReference type="KEGG" id="crw:CROST_038200"/>
<gene>
    <name evidence="1" type="ORF">CROST_038200</name>
</gene>
<evidence type="ECO:0000313" key="1">
    <source>
        <dbReference type="EMBL" id="URZ13070.1"/>
    </source>
</evidence>
<evidence type="ECO:0000313" key="2">
    <source>
        <dbReference type="Proteomes" id="UP000190951"/>
    </source>
</evidence>
<dbReference type="Proteomes" id="UP000190951">
    <property type="component" value="Chromosome"/>
</dbReference>
<accession>A0A1S8MGZ7</accession>
<dbReference type="STRING" id="84029.CROST_17980"/>
<keyword evidence="2" id="KW-1185">Reference proteome</keyword>
<name>A0A1S8MGZ7_9CLOT</name>
<dbReference type="EMBL" id="CP096983">
    <property type="protein sequence ID" value="URZ13070.1"/>
    <property type="molecule type" value="Genomic_DNA"/>
</dbReference>
<organism evidence="1 2">
    <name type="scientific">Clostridium felsineum</name>
    <dbReference type="NCBI Taxonomy" id="36839"/>
    <lineage>
        <taxon>Bacteria</taxon>
        <taxon>Bacillati</taxon>
        <taxon>Bacillota</taxon>
        <taxon>Clostridia</taxon>
        <taxon>Eubacteriales</taxon>
        <taxon>Clostridiaceae</taxon>
        <taxon>Clostridium</taxon>
    </lineage>
</organism>
<reference evidence="1 2" key="1">
    <citation type="submission" date="2022-04" db="EMBL/GenBank/DDBJ databases">
        <title>Genome sequence of C. roseum typestrain.</title>
        <authorList>
            <person name="Poehlein A."/>
            <person name="Schoch T."/>
            <person name="Duerre P."/>
            <person name="Daniel R."/>
        </authorList>
    </citation>
    <scope>NUCLEOTIDE SEQUENCE [LARGE SCALE GENOMIC DNA]</scope>
    <source>
        <strain evidence="1 2">DSM 7320</strain>
    </source>
</reference>
<proteinExistence type="predicted"/>